<dbReference type="Pfam" id="PF02518">
    <property type="entry name" value="HATPase_c"/>
    <property type="match status" value="1"/>
</dbReference>
<dbReference type="Pfam" id="PF00072">
    <property type="entry name" value="Response_reg"/>
    <property type="match status" value="3"/>
</dbReference>
<evidence type="ECO:0000256" key="1">
    <source>
        <dbReference type="ARBA" id="ARBA00000085"/>
    </source>
</evidence>
<evidence type="ECO:0000256" key="2">
    <source>
        <dbReference type="ARBA" id="ARBA00012438"/>
    </source>
</evidence>
<dbReference type="InterPro" id="IPR007891">
    <property type="entry name" value="CHASE3"/>
</dbReference>
<dbReference type="SMART" id="SM00388">
    <property type="entry name" value="HisKA"/>
    <property type="match status" value="1"/>
</dbReference>
<keyword evidence="8" id="KW-0175">Coiled coil</keyword>
<accession>A0AAJ5SR67</accession>
<dbReference type="Gene3D" id="3.40.50.2300">
    <property type="match status" value="3"/>
</dbReference>
<feature type="domain" description="Histidine kinase" evidence="11">
    <location>
        <begin position="494"/>
        <end position="714"/>
    </location>
</feature>
<dbReference type="Proteomes" id="UP001209279">
    <property type="component" value="Chromosome"/>
</dbReference>
<comment type="catalytic activity">
    <reaction evidence="1">
        <text>ATP + protein L-histidine = ADP + protein N-phospho-L-histidine.</text>
        <dbReference type="EC" id="2.7.13.3"/>
    </reaction>
</comment>
<evidence type="ECO:0000256" key="7">
    <source>
        <dbReference type="PROSITE-ProRule" id="PRU00169"/>
    </source>
</evidence>
<dbReference type="PROSITE" id="PS50110">
    <property type="entry name" value="RESPONSE_REGULATORY"/>
    <property type="match status" value="3"/>
</dbReference>
<organism evidence="13 14">
    <name type="scientific">Pseudomonas soli</name>
    <dbReference type="NCBI Taxonomy" id="1306993"/>
    <lineage>
        <taxon>Bacteria</taxon>
        <taxon>Pseudomonadati</taxon>
        <taxon>Pseudomonadota</taxon>
        <taxon>Gammaproteobacteria</taxon>
        <taxon>Pseudomonadales</taxon>
        <taxon>Pseudomonadaceae</taxon>
        <taxon>Pseudomonas</taxon>
    </lineage>
</organism>
<dbReference type="PRINTS" id="PR00344">
    <property type="entry name" value="BCTRLSENSOR"/>
</dbReference>
<dbReference type="SUPFAM" id="SSF55781">
    <property type="entry name" value="GAF domain-like"/>
    <property type="match status" value="1"/>
</dbReference>
<dbReference type="SMART" id="SM00387">
    <property type="entry name" value="HATPase_c"/>
    <property type="match status" value="1"/>
</dbReference>
<feature type="domain" description="Response regulatory" evidence="12">
    <location>
        <begin position="1033"/>
        <end position="1150"/>
    </location>
</feature>
<dbReference type="InterPro" id="IPR011006">
    <property type="entry name" value="CheY-like_superfamily"/>
</dbReference>
<dbReference type="InterPro" id="IPR004358">
    <property type="entry name" value="Sig_transdc_His_kin-like_C"/>
</dbReference>
<dbReference type="CDD" id="cd16922">
    <property type="entry name" value="HATPase_EvgS-ArcB-TorS-like"/>
    <property type="match status" value="1"/>
</dbReference>
<dbReference type="CDD" id="cd17546">
    <property type="entry name" value="REC_hyHK_CKI1_RcsC-like"/>
    <property type="match status" value="1"/>
</dbReference>
<dbReference type="RefSeq" id="WP_263157935.1">
    <property type="nucleotide sequence ID" value="NZ_CP083803.1"/>
</dbReference>
<feature type="domain" description="Response regulatory" evidence="12">
    <location>
        <begin position="887"/>
        <end position="1003"/>
    </location>
</feature>
<evidence type="ECO:0000256" key="6">
    <source>
        <dbReference type="ARBA" id="ARBA00023012"/>
    </source>
</evidence>
<reference evidence="13" key="1">
    <citation type="submission" date="2021-08" db="EMBL/GenBank/DDBJ databases">
        <authorList>
            <person name="Yaryura P.M."/>
            <person name="Bianco M.I."/>
            <person name="Morais C."/>
            <person name="Setubal J.C."/>
        </authorList>
    </citation>
    <scope>NUCLEOTIDE SEQUENCE</scope>
    <source>
        <strain evidence="13">AP1</strain>
    </source>
</reference>
<dbReference type="FunFam" id="3.30.565.10:FF:000010">
    <property type="entry name" value="Sensor histidine kinase RcsC"/>
    <property type="match status" value="1"/>
</dbReference>
<dbReference type="InterPro" id="IPR036097">
    <property type="entry name" value="HisK_dim/P_sf"/>
</dbReference>
<dbReference type="InterPro" id="IPR001789">
    <property type="entry name" value="Sig_transdc_resp-reg_receiver"/>
</dbReference>
<dbReference type="InterPro" id="IPR036890">
    <property type="entry name" value="HATPase_C_sf"/>
</dbReference>
<dbReference type="SUPFAM" id="SSF47384">
    <property type="entry name" value="Homodimeric domain of signal transducing histidine kinase"/>
    <property type="match status" value="1"/>
</dbReference>
<dbReference type="CDD" id="cd19410">
    <property type="entry name" value="HK9-like_sensor"/>
    <property type="match status" value="1"/>
</dbReference>
<evidence type="ECO:0000256" key="10">
    <source>
        <dbReference type="SAM" id="Phobius"/>
    </source>
</evidence>
<evidence type="ECO:0000313" key="13">
    <source>
        <dbReference type="EMBL" id="UXZ43402.1"/>
    </source>
</evidence>
<gene>
    <name evidence="13" type="ORF">K7K07_15090</name>
</gene>
<dbReference type="Pfam" id="PF05227">
    <property type="entry name" value="CHASE3"/>
    <property type="match status" value="1"/>
</dbReference>
<dbReference type="GO" id="GO:0000155">
    <property type="term" value="F:phosphorelay sensor kinase activity"/>
    <property type="evidence" value="ECO:0007669"/>
    <property type="project" value="InterPro"/>
</dbReference>
<dbReference type="InterPro" id="IPR003661">
    <property type="entry name" value="HisK_dim/P_dom"/>
</dbReference>
<feature type="region of interest" description="Disordered" evidence="9">
    <location>
        <begin position="730"/>
        <end position="755"/>
    </location>
</feature>
<dbReference type="PROSITE" id="PS50109">
    <property type="entry name" value="HIS_KIN"/>
    <property type="match status" value="1"/>
</dbReference>
<keyword evidence="6" id="KW-0902">Two-component regulatory system</keyword>
<feature type="coiled-coil region" evidence="8">
    <location>
        <begin position="390"/>
        <end position="484"/>
    </location>
</feature>
<dbReference type="Pfam" id="PF13185">
    <property type="entry name" value="GAF_2"/>
    <property type="match status" value="1"/>
</dbReference>
<dbReference type="InterPro" id="IPR003594">
    <property type="entry name" value="HATPase_dom"/>
</dbReference>
<feature type="transmembrane region" description="Helical" evidence="10">
    <location>
        <begin position="20"/>
        <end position="42"/>
    </location>
</feature>
<protein>
    <recommendedName>
        <fullName evidence="2">histidine kinase</fullName>
        <ecNumber evidence="2">2.7.13.3</ecNumber>
    </recommendedName>
</protein>
<evidence type="ECO:0000256" key="5">
    <source>
        <dbReference type="ARBA" id="ARBA00022777"/>
    </source>
</evidence>
<evidence type="ECO:0000256" key="3">
    <source>
        <dbReference type="ARBA" id="ARBA00022553"/>
    </source>
</evidence>
<keyword evidence="5" id="KW-0418">Kinase</keyword>
<proteinExistence type="predicted"/>
<dbReference type="Gene3D" id="3.30.565.10">
    <property type="entry name" value="Histidine kinase-like ATPase, C-terminal domain"/>
    <property type="match status" value="1"/>
</dbReference>
<feature type="domain" description="Response regulatory" evidence="12">
    <location>
        <begin position="765"/>
        <end position="878"/>
    </location>
</feature>
<dbReference type="InterPro" id="IPR003018">
    <property type="entry name" value="GAF"/>
</dbReference>
<dbReference type="SUPFAM" id="SSF52172">
    <property type="entry name" value="CheY-like"/>
    <property type="match status" value="3"/>
</dbReference>
<evidence type="ECO:0000256" key="9">
    <source>
        <dbReference type="SAM" id="MobiDB-lite"/>
    </source>
</evidence>
<keyword evidence="3 7" id="KW-0597">Phosphoprotein</keyword>
<dbReference type="PANTHER" id="PTHR45339">
    <property type="entry name" value="HYBRID SIGNAL TRANSDUCTION HISTIDINE KINASE J"/>
    <property type="match status" value="1"/>
</dbReference>
<sequence>MIQAASMDQRSFRKLLSRNVGLPLGVGLLGAVAFVAVIYYLLSAMQWVEHTDRVIGNANETIKLSIDMETGMRGYLLTGEERFLDPYEVAKPRIFGSLDSLRAMVADNPQQVDRIDRIAALQREWNTFGNEVISQRRTQQGDVASSIGRGRGKRLTDEIRKEFDTFINTEQQLRTARNETVSTVTMTAISAFVLFIVALSALLAYLGRRDLLALSSSYVENLEAQQRAAERLEQQAWVRAGQTQLAEQVLGQLTLPMLGDNILRFFAGYLGSVVGALYVRDEHGQLVRVAAYGLDAEQKASEPRVGDHAGLLGEAVAQGRLLRLDELPEDYYRLSSGLGRGLPRSGVLVPAQDDARVNGVLELGFLRTLQDRDLELLQRVAENLGISIESARYRQRLQEVLAETQQLNEELQVQQEELKTANEELEEQSRVLKESQAHLETQQAELEQTNEQLAERTEALDRKNGELNQAQVELQARADDLQRSSKYKSEFLANMSHELRTPLNSSLILAKLLAENAEGNLSKEQVKFAESIYSAGNDLLNLINDILDIAKVEAGKLEVRAENTPLERLVEGLKGMFQPLAQDKGLSFAVQLEQPLPASLFTDRQRLEQILKNLLSNAIKFTERGQVSLRISHQAGRGIVFAVRDTGIGIAADQQQAIFGAFHQVDGTSNRRYGGTGLGLSISRDLAHLLGGQIDVDSTPGQGSVFSLVLPEHFEPDTQQIEVHSLRPAVDELPPAPPVATTARSERPTPAFADDREQAPFGNRCILVIEDEPNFARILFDLAHELGYSCLVAHSADEGFELAAQYLPDAILLDMRLPDHSGLTVLQRLKEQAGTRHIPVHIISVEDRVEAAMHMGAVGYAVKPTSREELKAVFGRLEAKLTQKLKHILLVEDDDLQRESIARLIGDDDIEITAVAMAQDALALLRENIYDCMIIDLKLPDMLGNELLKRMTAEDIRSFPPVIVYTGRNLTREEEADLLKYSRSIIIKGARSPERLLDEVTLFLHKVESQLSNERQRMLKTARSRDKVFEGRKILLVDDDVRNIFALTSALEHKGAIVEIGRNGREAIECLEANDDIDLVLMDVMMPEMDGYEATRLIRQQPRWRKLPIIAVTAKAMKDDQQRCLQAGANDYLAKPIELDRLFSLIRVWLPQLERI</sequence>
<evidence type="ECO:0000259" key="12">
    <source>
        <dbReference type="PROSITE" id="PS50110"/>
    </source>
</evidence>
<dbReference type="SUPFAM" id="SSF55874">
    <property type="entry name" value="ATPase domain of HSP90 chaperone/DNA topoisomerase II/histidine kinase"/>
    <property type="match status" value="1"/>
</dbReference>
<dbReference type="AlphaFoldDB" id="A0AAJ5SR67"/>
<keyword evidence="10" id="KW-0472">Membrane</keyword>
<keyword evidence="10" id="KW-0812">Transmembrane</keyword>
<dbReference type="EMBL" id="CP083803">
    <property type="protein sequence ID" value="UXZ43402.1"/>
    <property type="molecule type" value="Genomic_DNA"/>
</dbReference>
<dbReference type="CDD" id="cd00082">
    <property type="entry name" value="HisKA"/>
    <property type="match status" value="1"/>
</dbReference>
<evidence type="ECO:0000256" key="4">
    <source>
        <dbReference type="ARBA" id="ARBA00022679"/>
    </source>
</evidence>
<dbReference type="SMART" id="SM00065">
    <property type="entry name" value="GAF"/>
    <property type="match status" value="1"/>
</dbReference>
<keyword evidence="4" id="KW-0808">Transferase</keyword>
<dbReference type="InterPro" id="IPR029016">
    <property type="entry name" value="GAF-like_dom_sf"/>
</dbReference>
<feature type="modified residue" description="4-aspartylphosphate" evidence="7">
    <location>
        <position position="814"/>
    </location>
</feature>
<feature type="transmembrane region" description="Helical" evidence="10">
    <location>
        <begin position="184"/>
        <end position="206"/>
    </location>
</feature>
<feature type="modified residue" description="4-aspartylphosphate" evidence="7">
    <location>
        <position position="936"/>
    </location>
</feature>
<dbReference type="Gene3D" id="3.30.450.40">
    <property type="match status" value="1"/>
</dbReference>
<evidence type="ECO:0000313" key="14">
    <source>
        <dbReference type="Proteomes" id="UP001209279"/>
    </source>
</evidence>
<dbReference type="PANTHER" id="PTHR45339:SF1">
    <property type="entry name" value="HYBRID SIGNAL TRANSDUCTION HISTIDINE KINASE J"/>
    <property type="match status" value="1"/>
</dbReference>
<dbReference type="InterPro" id="IPR005467">
    <property type="entry name" value="His_kinase_dom"/>
</dbReference>
<evidence type="ECO:0000259" key="11">
    <source>
        <dbReference type="PROSITE" id="PS50109"/>
    </source>
</evidence>
<dbReference type="Gene3D" id="1.10.287.130">
    <property type="match status" value="1"/>
</dbReference>
<evidence type="ECO:0000256" key="8">
    <source>
        <dbReference type="SAM" id="Coils"/>
    </source>
</evidence>
<name>A0AAJ5SR67_9PSED</name>
<dbReference type="SMART" id="SM00448">
    <property type="entry name" value="REC"/>
    <property type="match status" value="3"/>
</dbReference>
<dbReference type="Pfam" id="PF00512">
    <property type="entry name" value="HisKA"/>
    <property type="match status" value="1"/>
</dbReference>
<dbReference type="EC" id="2.7.13.3" evidence="2"/>
<keyword evidence="10" id="KW-1133">Transmembrane helix</keyword>
<feature type="modified residue" description="4-aspartylphosphate" evidence="7">
    <location>
        <position position="1083"/>
    </location>
</feature>